<feature type="domain" description="HAM1-like N-terminal" evidence="3">
    <location>
        <begin position="10"/>
        <end position="642"/>
    </location>
</feature>
<reference evidence="4 5" key="1">
    <citation type="journal article" date="2011" name="Cell">
        <title>Insight into structure and assembly of the nuclear pore complex by utilizing the genome of a eukaryotic thermophile.</title>
        <authorList>
            <person name="Amlacher S."/>
            <person name="Sarges P."/>
            <person name="Flemming D."/>
            <person name="van Noort V."/>
            <person name="Kunze R."/>
            <person name="Devos D.P."/>
            <person name="Arumugam M."/>
            <person name="Bork P."/>
            <person name="Hurt E."/>
        </authorList>
    </citation>
    <scope>NUCLEOTIDE SEQUENCE [LARGE SCALE GENOMIC DNA]</scope>
    <source>
        <strain evidence="5">DSM 1495 / CBS 144.50 / IMI 039719</strain>
    </source>
</reference>
<dbReference type="RefSeq" id="XP_006693131.1">
    <property type="nucleotide sequence ID" value="XM_006693068.1"/>
</dbReference>
<dbReference type="Pfam" id="PF19343">
    <property type="entry name" value="HAM1_N"/>
    <property type="match status" value="1"/>
</dbReference>
<feature type="region of interest" description="Disordered" evidence="1">
    <location>
        <begin position="255"/>
        <end position="276"/>
    </location>
</feature>
<sequence>MPSLMASKRRTRVNKPVDVKERQADVNRKLQLYGIIHAFKHGKVPSNDQIDVALNSFLESKPLSNPSKKLSEDGQTLVADVREVVRQAKYLLLSKNNGNLLQDFIWQTQQFDPTEVAVPEAPLDKERSRRHMNQALEGLRTLGTLIISNGQFRKLLKDASILLRDIAGDAAVNAATRVRPKTEDLAQLDEPAEDNTWYDVPGISKDGIKNKLHQFYNDKTKEKAKVATLESLPTTTSNVSLAPVSPMAPVLTEVKDSQESRGSRVEGAAGSSVVSRLEDAVEQQGNADTEQYAKAKMKEKKSEYRERMKKYLASKMPQERREQIVWRLKKMIIECQQHPDYQRAIQTLLDLSKEYGNHARRMAKGGSESLMDARAALYQAERDLKLLIERFANGTSTDDLWASIKTIYEDAEQDPELRYWFKAMNDYIRRCLQEQGYILDEDSNTEWDQLYEEGNYLLRDKYRGHTDRIVDEVKFLLSQFDEDPQIKAFAASLSKLFNDLGNDEKGKPTFKPRLVKDLTDVILPSIFEKVAYIPIPRIEYSDPHVDVVIENLVLESDNFMPNVLEISSENYLRYGRKTVTSRSRHSFEVKVSGIQMDLRDVSYYVKRKQGFPSMTDTGVANMLLAGDGLSFRIKLVSADEKDAQCFFKIEEVEVDVEHLRIELIKSNHKLLFNIFKPLMLKLLKPGVQRALEKTIKDQATRLDKLLFEIKQEADRALEQAREDPRHVPNFYKRYMTAAQKRILQSKKKRRKILTDKKVNYAITQKDSIFPDVHLPGGISAKATEYKELALRGDSWESPIFSVGNAAKSRDIPPAPKVVRKPHAISKTAALSLRGGSPASPNQGVGTPQEDWLSASTASQNILSPSARAMSQREKFEGKSP</sequence>
<feature type="compositionally biased region" description="Polar residues" evidence="1">
    <location>
        <begin position="853"/>
        <end position="863"/>
    </location>
</feature>
<evidence type="ECO:0000259" key="3">
    <source>
        <dbReference type="Pfam" id="PF19343"/>
    </source>
</evidence>
<dbReference type="OrthoDB" id="19394at2759"/>
<evidence type="ECO:0000259" key="2">
    <source>
        <dbReference type="Pfam" id="PF14613"/>
    </source>
</evidence>
<evidence type="ECO:0000313" key="5">
    <source>
        <dbReference type="Proteomes" id="UP000008066"/>
    </source>
</evidence>
<organism evidence="5">
    <name type="scientific">Chaetomium thermophilum (strain DSM 1495 / CBS 144.50 / IMI 039719)</name>
    <name type="common">Thermochaetoides thermophila</name>
    <dbReference type="NCBI Taxonomy" id="759272"/>
    <lineage>
        <taxon>Eukaryota</taxon>
        <taxon>Fungi</taxon>
        <taxon>Dikarya</taxon>
        <taxon>Ascomycota</taxon>
        <taxon>Pezizomycotina</taxon>
        <taxon>Sordariomycetes</taxon>
        <taxon>Sordariomycetidae</taxon>
        <taxon>Sordariales</taxon>
        <taxon>Chaetomiaceae</taxon>
        <taxon>Thermochaetoides</taxon>
    </lineage>
</organism>
<feature type="region of interest" description="Disordered" evidence="1">
    <location>
        <begin position="828"/>
        <end position="880"/>
    </location>
</feature>
<protein>
    <submittedName>
        <fullName evidence="4">Uncharacterized protein</fullName>
    </submittedName>
</protein>
<feature type="compositionally biased region" description="Basic and acidic residues" evidence="1">
    <location>
        <begin position="255"/>
        <end position="264"/>
    </location>
</feature>
<dbReference type="PANTHER" id="PTHR31138:SF1">
    <property type="entry name" value="PDZ DOMAIN-CONTAINING PROTEIN"/>
    <property type="match status" value="1"/>
</dbReference>
<dbReference type="Proteomes" id="UP000008066">
    <property type="component" value="Unassembled WGS sequence"/>
</dbReference>
<dbReference type="HOGENOM" id="CLU_007183_1_0_1"/>
<dbReference type="GeneID" id="18256711"/>
<evidence type="ECO:0000313" key="4">
    <source>
        <dbReference type="EMBL" id="EGS20835.1"/>
    </source>
</evidence>
<dbReference type="EMBL" id="GL988041">
    <property type="protein sequence ID" value="EGS20835.1"/>
    <property type="molecule type" value="Genomic_DNA"/>
</dbReference>
<dbReference type="AlphaFoldDB" id="G0S6M4"/>
<dbReference type="InterPro" id="IPR027842">
    <property type="entry name" value="HAM1-like_C"/>
</dbReference>
<keyword evidence="5" id="KW-1185">Reference proteome</keyword>
<name>G0S6M4_CHATD</name>
<dbReference type="Pfam" id="PF14613">
    <property type="entry name" value="HAM1_C"/>
    <property type="match status" value="1"/>
</dbReference>
<evidence type="ECO:0000256" key="1">
    <source>
        <dbReference type="SAM" id="MobiDB-lite"/>
    </source>
</evidence>
<dbReference type="OMA" id="NTWHEAP"/>
<feature type="compositionally biased region" description="Basic and acidic residues" evidence="1">
    <location>
        <begin position="870"/>
        <end position="880"/>
    </location>
</feature>
<dbReference type="eggNOG" id="ENOG502QYDH">
    <property type="taxonomic scope" value="Eukaryota"/>
</dbReference>
<feature type="domain" description="HAM1-like C-terminal" evidence="2">
    <location>
        <begin position="654"/>
        <end position="812"/>
    </location>
</feature>
<gene>
    <name evidence="4" type="ORF">CTHT_0026730</name>
</gene>
<dbReference type="InterPro" id="IPR045967">
    <property type="entry name" value="HAM1-like_N"/>
</dbReference>
<proteinExistence type="predicted"/>
<accession>G0S6M4</accession>
<dbReference type="Gene3D" id="3.15.10.10">
    <property type="entry name" value="Bactericidal permeability-increasing protein, domain 1"/>
    <property type="match status" value="1"/>
</dbReference>
<dbReference type="PANTHER" id="PTHR31138">
    <property type="entry name" value="CHROMOSOME 19, WHOLE GENOME SHOTGUN SEQUENCE"/>
    <property type="match status" value="1"/>
</dbReference>
<dbReference type="KEGG" id="cthr:CTHT_0026730"/>